<dbReference type="PANTHER" id="PTHR37804:SF1">
    <property type="entry name" value="CDAA REGULATORY PROTEIN CDAR"/>
    <property type="match status" value="1"/>
</dbReference>
<protein>
    <submittedName>
        <fullName evidence="2">YbbR domain-containing protein</fullName>
    </submittedName>
</protein>
<keyword evidence="3" id="KW-1185">Reference proteome</keyword>
<dbReference type="STRING" id="1174501.SAMN05216192_11146"/>
<evidence type="ECO:0000313" key="2">
    <source>
        <dbReference type="EMBL" id="SDJ05001.1"/>
    </source>
</evidence>
<feature type="region of interest" description="Disordered" evidence="1">
    <location>
        <begin position="403"/>
        <end position="482"/>
    </location>
</feature>
<dbReference type="OrthoDB" id="1013291at2"/>
<dbReference type="Gene3D" id="2.170.120.30">
    <property type="match status" value="2"/>
</dbReference>
<dbReference type="Proteomes" id="UP000199050">
    <property type="component" value="Unassembled WGS sequence"/>
</dbReference>
<feature type="compositionally biased region" description="Polar residues" evidence="1">
    <location>
        <begin position="436"/>
        <end position="452"/>
    </location>
</feature>
<dbReference type="PANTHER" id="PTHR37804">
    <property type="entry name" value="CDAA REGULATORY PROTEIN CDAR"/>
    <property type="match status" value="1"/>
</dbReference>
<evidence type="ECO:0000256" key="1">
    <source>
        <dbReference type="SAM" id="MobiDB-lite"/>
    </source>
</evidence>
<gene>
    <name evidence="2" type="ORF">SAMN05216192_11146</name>
</gene>
<feature type="compositionally biased region" description="Low complexity" evidence="1">
    <location>
        <begin position="463"/>
        <end position="476"/>
    </location>
</feature>
<dbReference type="Pfam" id="PF07949">
    <property type="entry name" value="YbbR"/>
    <property type="match status" value="3"/>
</dbReference>
<accession>A0A1G8QK29</accession>
<name>A0A1G8QK29_9BACL</name>
<sequence>MDKWMKNNNFNKILALVFGIILWTIVHVDTEPTNQTTVNTQTKIIENVKIEQTGLDEEKYVYSFDAESVRLEVSGKNSDLNFKFSDDYKVTLDLSDVGPGDTTLPLNYTLPKGVKFESMDPSEVNVHVELRNTRTFPVTLITSGAPAEGYKLGTAVINPAEVEVTLPASELSKVTTVQGTIELDGENETFTEKRMRLAAYDSSGNEISGAVIEPATVAVELPITLPYKTLPLDVSFTGQLPGSLVLSRVTPEMDTVTVYGSEEALAGLSSYDAVLDLSTVQSAGTQQVKLELAPPEGIAKIEPAQMNVTVSAAEIAERTMNNIPIKLEGVASGLTAVVTDPAAKAISLTLAGAPTLLDQLDQDNISVVADVGGLSAGVHQVSLQISMPRFISMVNSSQPNVVTIDLQPPATPEATVSPDTGIAPTPEPSSEAVSGGETSVEPTHSAEPTGTATPEPAEDVPENSSTPAGSGNTTNTGGNGGT</sequence>
<dbReference type="EMBL" id="FNDX01000011">
    <property type="protein sequence ID" value="SDJ05001.1"/>
    <property type="molecule type" value="Genomic_DNA"/>
</dbReference>
<dbReference type="RefSeq" id="WP_090714418.1">
    <property type="nucleotide sequence ID" value="NZ_CBCSKY010000009.1"/>
</dbReference>
<dbReference type="Gene3D" id="2.170.120.40">
    <property type="entry name" value="YbbR-like domain"/>
    <property type="match status" value="2"/>
</dbReference>
<dbReference type="InterPro" id="IPR012505">
    <property type="entry name" value="YbbR"/>
</dbReference>
<organism evidence="2 3">
    <name type="scientific">Paenibacillus typhae</name>
    <dbReference type="NCBI Taxonomy" id="1174501"/>
    <lineage>
        <taxon>Bacteria</taxon>
        <taxon>Bacillati</taxon>
        <taxon>Bacillota</taxon>
        <taxon>Bacilli</taxon>
        <taxon>Bacillales</taxon>
        <taxon>Paenibacillaceae</taxon>
        <taxon>Paenibacillus</taxon>
    </lineage>
</organism>
<proteinExistence type="predicted"/>
<dbReference type="InterPro" id="IPR053154">
    <property type="entry name" value="c-di-AMP_regulator"/>
</dbReference>
<dbReference type="AlphaFoldDB" id="A0A1G8QK29"/>
<reference evidence="3" key="1">
    <citation type="submission" date="2016-10" db="EMBL/GenBank/DDBJ databases">
        <authorList>
            <person name="Varghese N."/>
            <person name="Submissions S."/>
        </authorList>
    </citation>
    <scope>NUCLEOTIDE SEQUENCE [LARGE SCALE GENOMIC DNA]</scope>
    <source>
        <strain evidence="3">CGMCC 1.11012</strain>
    </source>
</reference>
<evidence type="ECO:0000313" key="3">
    <source>
        <dbReference type="Proteomes" id="UP000199050"/>
    </source>
</evidence>